<protein>
    <submittedName>
        <fullName evidence="1">Uncharacterized protein</fullName>
    </submittedName>
</protein>
<reference evidence="1 2" key="1">
    <citation type="submission" date="2017-11" db="EMBL/GenBank/DDBJ databases">
        <title>De-novo sequencing of pomegranate (Punica granatum L.) genome.</title>
        <authorList>
            <person name="Akparov Z."/>
            <person name="Amiraslanov A."/>
            <person name="Hajiyeva S."/>
            <person name="Abbasov M."/>
            <person name="Kaur K."/>
            <person name="Hamwieh A."/>
            <person name="Solovyev V."/>
            <person name="Salamov A."/>
            <person name="Braich B."/>
            <person name="Kosarev P."/>
            <person name="Mahmoud A."/>
            <person name="Hajiyev E."/>
            <person name="Babayeva S."/>
            <person name="Izzatullayeva V."/>
            <person name="Mammadov A."/>
            <person name="Mammadov A."/>
            <person name="Sharifova S."/>
            <person name="Ojaghi J."/>
            <person name="Eynullazada K."/>
            <person name="Bayramov B."/>
            <person name="Abdulazimova A."/>
            <person name="Shahmuradov I."/>
        </authorList>
    </citation>
    <scope>NUCLEOTIDE SEQUENCE [LARGE SCALE GENOMIC DNA]</scope>
    <source>
        <strain evidence="2">cv. AG2017</strain>
        <tissue evidence="1">Leaf</tissue>
    </source>
</reference>
<dbReference type="AlphaFoldDB" id="A0A2I0KMV6"/>
<keyword evidence="2" id="KW-1185">Reference proteome</keyword>
<name>A0A2I0KMV6_PUNGR</name>
<dbReference type="Proteomes" id="UP000233551">
    <property type="component" value="Unassembled WGS sequence"/>
</dbReference>
<gene>
    <name evidence="1" type="ORF">CRG98_009941</name>
</gene>
<sequence length="185" mass="20489">MPSYHLEDDLEDEVRRVRDQNGPENEQEGTVTGVPLIGFSCSAEYTDVYEVYEPCSLDTMFPSILKLTTNFFVAKTLKNGESTLHRGKLVGYHDVASRHGPLDDKVNGIEPEPTKYVPSGVAKPYGPECGLSSGLACAILDRAAWEYPLSRGCMMDTREKESSLIILRLEGRGRISYPGLGVWNT</sequence>
<evidence type="ECO:0000313" key="1">
    <source>
        <dbReference type="EMBL" id="PKI69670.1"/>
    </source>
</evidence>
<dbReference type="EMBL" id="PGOL01000484">
    <property type="protein sequence ID" value="PKI69670.1"/>
    <property type="molecule type" value="Genomic_DNA"/>
</dbReference>
<accession>A0A2I0KMV6</accession>
<comment type="caution">
    <text evidence="1">The sequence shown here is derived from an EMBL/GenBank/DDBJ whole genome shotgun (WGS) entry which is preliminary data.</text>
</comment>
<proteinExistence type="predicted"/>
<evidence type="ECO:0000313" key="2">
    <source>
        <dbReference type="Proteomes" id="UP000233551"/>
    </source>
</evidence>
<organism evidence="1 2">
    <name type="scientific">Punica granatum</name>
    <name type="common">Pomegranate</name>
    <dbReference type="NCBI Taxonomy" id="22663"/>
    <lineage>
        <taxon>Eukaryota</taxon>
        <taxon>Viridiplantae</taxon>
        <taxon>Streptophyta</taxon>
        <taxon>Embryophyta</taxon>
        <taxon>Tracheophyta</taxon>
        <taxon>Spermatophyta</taxon>
        <taxon>Magnoliopsida</taxon>
        <taxon>eudicotyledons</taxon>
        <taxon>Gunneridae</taxon>
        <taxon>Pentapetalae</taxon>
        <taxon>rosids</taxon>
        <taxon>malvids</taxon>
        <taxon>Myrtales</taxon>
        <taxon>Lythraceae</taxon>
        <taxon>Punica</taxon>
    </lineage>
</organism>